<evidence type="ECO:0000313" key="4">
    <source>
        <dbReference type="Proteomes" id="UP001205185"/>
    </source>
</evidence>
<feature type="compositionally biased region" description="Basic residues" evidence="1">
    <location>
        <begin position="136"/>
        <end position="146"/>
    </location>
</feature>
<keyword evidence="2" id="KW-0472">Membrane</keyword>
<dbReference type="EMBL" id="JAMTCO010000011">
    <property type="protein sequence ID" value="MCP2272219.1"/>
    <property type="molecule type" value="Genomic_DNA"/>
</dbReference>
<feature type="region of interest" description="Disordered" evidence="1">
    <location>
        <begin position="124"/>
        <end position="216"/>
    </location>
</feature>
<feature type="transmembrane region" description="Helical" evidence="2">
    <location>
        <begin position="15"/>
        <end position="37"/>
    </location>
</feature>
<dbReference type="Proteomes" id="UP001205185">
    <property type="component" value="Unassembled WGS sequence"/>
</dbReference>
<name>A0ABT1IHX3_9PSEU</name>
<evidence type="ECO:0000256" key="1">
    <source>
        <dbReference type="SAM" id="MobiDB-lite"/>
    </source>
</evidence>
<protein>
    <submittedName>
        <fullName evidence="3">Uncharacterized protein</fullName>
    </submittedName>
</protein>
<sequence>MAVMRVARSVVGSRLLFRLAVTGGLMMAAWVMGVLFASTSAADTGMGFYTPPLDGESAYSGAMANSDHAPTRPAAVQASVSGAVTNAASETTGGTVVNKVPPPPPAVVTAPAIPASAPAPVALSAPAEPQAAPARKSVKAHKHAAKASRSAAAVHRPSAAPPPQAAPPAKPKPPADGPQAESGKTPKFPAPPAPACPAAPGSAAAPTCDNGGHARGLLGVLSDRARVVPPYATGVTSSNAMQPPGDVTGLLTSSPD</sequence>
<evidence type="ECO:0000256" key="2">
    <source>
        <dbReference type="SAM" id="Phobius"/>
    </source>
</evidence>
<keyword evidence="4" id="KW-1185">Reference proteome</keyword>
<keyword evidence="2" id="KW-0812">Transmembrane</keyword>
<feature type="compositionally biased region" description="Low complexity" evidence="1">
    <location>
        <begin position="147"/>
        <end position="158"/>
    </location>
</feature>
<gene>
    <name evidence="3" type="ORF">LV75_004738</name>
</gene>
<feature type="compositionally biased region" description="Pro residues" evidence="1">
    <location>
        <begin position="188"/>
        <end position="197"/>
    </location>
</feature>
<feature type="compositionally biased region" description="Pro residues" evidence="1">
    <location>
        <begin position="159"/>
        <end position="176"/>
    </location>
</feature>
<proteinExistence type="predicted"/>
<accession>A0ABT1IHX3</accession>
<evidence type="ECO:0000313" key="3">
    <source>
        <dbReference type="EMBL" id="MCP2272219.1"/>
    </source>
</evidence>
<comment type="caution">
    <text evidence="3">The sequence shown here is derived from an EMBL/GenBank/DDBJ whole genome shotgun (WGS) entry which is preliminary data.</text>
</comment>
<feature type="region of interest" description="Disordered" evidence="1">
    <location>
        <begin position="232"/>
        <end position="256"/>
    </location>
</feature>
<keyword evidence="2" id="KW-1133">Transmembrane helix</keyword>
<reference evidence="3 4" key="1">
    <citation type="submission" date="2022-06" db="EMBL/GenBank/DDBJ databases">
        <title>Genomic Encyclopedia of Archaeal and Bacterial Type Strains, Phase II (KMG-II): from individual species to whole genera.</title>
        <authorList>
            <person name="Goeker M."/>
        </authorList>
    </citation>
    <scope>NUCLEOTIDE SEQUENCE [LARGE SCALE GENOMIC DNA]</scope>
    <source>
        <strain evidence="3 4">DSM 44255</strain>
    </source>
</reference>
<organism evidence="3 4">
    <name type="scientific">Actinokineospora diospyrosa</name>
    <dbReference type="NCBI Taxonomy" id="103728"/>
    <lineage>
        <taxon>Bacteria</taxon>
        <taxon>Bacillati</taxon>
        <taxon>Actinomycetota</taxon>
        <taxon>Actinomycetes</taxon>
        <taxon>Pseudonocardiales</taxon>
        <taxon>Pseudonocardiaceae</taxon>
        <taxon>Actinokineospora</taxon>
    </lineage>
</organism>